<dbReference type="OrthoDB" id="212181at2157"/>
<evidence type="ECO:0000313" key="3">
    <source>
        <dbReference type="Proteomes" id="UP000199320"/>
    </source>
</evidence>
<dbReference type="Proteomes" id="UP000199320">
    <property type="component" value="Unassembled WGS sequence"/>
</dbReference>
<keyword evidence="3" id="KW-1185">Reference proteome</keyword>
<dbReference type="Pfam" id="PF01609">
    <property type="entry name" value="DDE_Tnp_1"/>
    <property type="match status" value="1"/>
</dbReference>
<protein>
    <submittedName>
        <fullName evidence="2">Transposase and inactivated derivatives, IS5 family</fullName>
    </submittedName>
</protein>
<dbReference type="EMBL" id="FOIC01000019">
    <property type="protein sequence ID" value="SET95038.1"/>
    <property type="molecule type" value="Genomic_DNA"/>
</dbReference>
<dbReference type="InterPro" id="IPR002559">
    <property type="entry name" value="Transposase_11"/>
</dbReference>
<reference evidence="3" key="1">
    <citation type="submission" date="2016-10" db="EMBL/GenBank/DDBJ databases">
        <authorList>
            <person name="Varghese N."/>
            <person name="Submissions S."/>
        </authorList>
    </citation>
    <scope>NUCLEOTIDE SEQUENCE [LARGE SCALE GENOMIC DNA]</scope>
    <source>
        <strain evidence="3">CDM_6</strain>
    </source>
</reference>
<evidence type="ECO:0000313" key="2">
    <source>
        <dbReference type="EMBL" id="SET95038.1"/>
    </source>
</evidence>
<dbReference type="GO" id="GO:0006313">
    <property type="term" value="P:DNA transposition"/>
    <property type="evidence" value="ECO:0007669"/>
    <property type="project" value="InterPro"/>
</dbReference>
<dbReference type="AlphaFoldDB" id="A0A1I0IG57"/>
<evidence type="ECO:0000259" key="1">
    <source>
        <dbReference type="Pfam" id="PF01609"/>
    </source>
</evidence>
<dbReference type="GO" id="GO:0003677">
    <property type="term" value="F:DNA binding"/>
    <property type="evidence" value="ECO:0007669"/>
    <property type="project" value="InterPro"/>
</dbReference>
<sequence>MAVALLDLVEKVLRVAKQALGNHAGKPESGGLPREAHIVAHCIRKEEGHTFTELVDRLGLMPEVCDCLGIHPEALPDPTTFYHSLDRYAMYVWRALLRVSEQQLRQSGHVALDSTFFDRDQPSQYYLQRQSRTVTTVKATTLTDIESLAVLDVHCCIEREHDTKAGPRVVRRNADDLRAVVADNGFQDWHTEYELSAYDLDYRVHHRGSKPMAVAHNALNQTNSYTQRWMVATSYSTTKRTQASALRSRFWYRQFREIVLMFALHNIKKTATKL</sequence>
<feature type="domain" description="Transposase IS4-like" evidence="1">
    <location>
        <begin position="108"/>
        <end position="267"/>
    </location>
</feature>
<proteinExistence type="predicted"/>
<gene>
    <name evidence="2" type="ORF">SAMN04488694_11950</name>
</gene>
<accession>A0A1I0IG57</accession>
<name>A0A1I0IG57_9EURY</name>
<dbReference type="RefSeq" id="WP_092934469.1">
    <property type="nucleotide sequence ID" value="NZ_FOIC01000019.1"/>
</dbReference>
<dbReference type="GO" id="GO:0004803">
    <property type="term" value="F:transposase activity"/>
    <property type="evidence" value="ECO:0007669"/>
    <property type="project" value="InterPro"/>
</dbReference>
<organism evidence="2 3">
    <name type="scientific">Natrinema hispanicum</name>
    <dbReference type="NCBI Taxonomy" id="392421"/>
    <lineage>
        <taxon>Archaea</taxon>
        <taxon>Methanobacteriati</taxon>
        <taxon>Methanobacteriota</taxon>
        <taxon>Stenosarchaea group</taxon>
        <taxon>Halobacteria</taxon>
        <taxon>Halobacteriales</taxon>
        <taxon>Natrialbaceae</taxon>
        <taxon>Natrinema</taxon>
    </lineage>
</organism>